<dbReference type="NCBIfam" id="NF001647">
    <property type="entry name" value="PRK00420.1-4"/>
    <property type="match status" value="1"/>
</dbReference>
<evidence type="ECO:0000313" key="2">
    <source>
        <dbReference type="Proteomes" id="UP000053352"/>
    </source>
</evidence>
<protein>
    <recommendedName>
        <fullName evidence="3">Sjogrens syndrome scleroderma autoantigen 1</fullName>
    </recommendedName>
</protein>
<dbReference type="Pfam" id="PF06677">
    <property type="entry name" value="Auto_anti-p27"/>
    <property type="match status" value="1"/>
</dbReference>
<evidence type="ECO:0000313" key="1">
    <source>
        <dbReference type="EMBL" id="KSW11709.1"/>
    </source>
</evidence>
<sequence length="140" mass="15754">MGERASPDVVRRMADLLRAGAAMLPERCPICGLPLFRLRSGEVVCPVHGRVYIVRDESEASKVTVQGVLEELEKFVAYRLSEAMRRAEAGQEPAAIDEIRGWLDVLERVERILGMVSVSLGEERRGEERGPSEPRRRGRR</sequence>
<gene>
    <name evidence="1" type="ORF">CF15_02515</name>
</gene>
<accession>A0A0V8RUM8</accession>
<dbReference type="STRING" id="2309.CF15_02515"/>
<dbReference type="Proteomes" id="UP000053352">
    <property type="component" value="Unassembled WGS sequence"/>
</dbReference>
<dbReference type="InterPro" id="IPR009563">
    <property type="entry name" value="SSSCA1"/>
</dbReference>
<reference evidence="1 2" key="1">
    <citation type="submission" date="2015-11" db="EMBL/GenBank/DDBJ databases">
        <title>Genome sequence of Pyrodictium occultum PL-19, a marine hyperthermophilic archaeon isolated from Volcano, Italy.</title>
        <authorList>
            <person name="Utturkar S."/>
            <person name="Huber H."/>
            <person name="Leptihn S."/>
            <person name="Brown S."/>
            <person name="Stetter K.O."/>
            <person name="Podar M."/>
        </authorList>
    </citation>
    <scope>NUCLEOTIDE SEQUENCE [LARGE SCALE GENOMIC DNA]</scope>
    <source>
        <strain evidence="1 2">PL-19</strain>
    </source>
</reference>
<comment type="caution">
    <text evidence="1">The sequence shown here is derived from an EMBL/GenBank/DDBJ whole genome shotgun (WGS) entry which is preliminary data.</text>
</comment>
<organism evidence="1 2">
    <name type="scientific">Pyrodictium occultum</name>
    <dbReference type="NCBI Taxonomy" id="2309"/>
    <lineage>
        <taxon>Archaea</taxon>
        <taxon>Thermoproteota</taxon>
        <taxon>Thermoprotei</taxon>
        <taxon>Desulfurococcales</taxon>
        <taxon>Pyrodictiaceae</taxon>
        <taxon>Pyrodictium</taxon>
    </lineage>
</organism>
<evidence type="ECO:0008006" key="3">
    <source>
        <dbReference type="Google" id="ProtNLM"/>
    </source>
</evidence>
<proteinExistence type="predicted"/>
<keyword evidence="2" id="KW-1185">Reference proteome</keyword>
<dbReference type="RefSeq" id="WP_058370386.1">
    <property type="nucleotide sequence ID" value="NZ_LNTB01000001.1"/>
</dbReference>
<name>A0A0V8RUM8_PYROC</name>
<dbReference type="AlphaFoldDB" id="A0A0V8RUM8"/>
<dbReference type="EMBL" id="LNTB01000001">
    <property type="protein sequence ID" value="KSW11709.1"/>
    <property type="molecule type" value="Genomic_DNA"/>
</dbReference>